<evidence type="ECO:0000259" key="2">
    <source>
        <dbReference type="Pfam" id="PF08327"/>
    </source>
</evidence>
<comment type="similarity">
    <text evidence="1">Belongs to the AHA1 family.</text>
</comment>
<feature type="domain" description="Activator of Hsp90 ATPase homologue 1/2-like C-terminal" evidence="2">
    <location>
        <begin position="18"/>
        <end position="155"/>
    </location>
</feature>
<dbReference type="InterPro" id="IPR013538">
    <property type="entry name" value="ASHA1/2-like_C"/>
</dbReference>
<evidence type="ECO:0000256" key="1">
    <source>
        <dbReference type="ARBA" id="ARBA00006817"/>
    </source>
</evidence>
<evidence type="ECO:0000313" key="4">
    <source>
        <dbReference type="Proteomes" id="UP000095463"/>
    </source>
</evidence>
<accession>A0A1E5XR92</accession>
<name>A0A1E5XR92_9HYPH</name>
<evidence type="ECO:0000313" key="3">
    <source>
        <dbReference type="EMBL" id="OEO31085.1"/>
    </source>
</evidence>
<protein>
    <submittedName>
        <fullName evidence="3">Polyketide cyclase</fullName>
    </submittedName>
</protein>
<dbReference type="Pfam" id="PF08327">
    <property type="entry name" value="AHSA1"/>
    <property type="match status" value="1"/>
</dbReference>
<dbReference type="InterPro" id="IPR023393">
    <property type="entry name" value="START-like_dom_sf"/>
</dbReference>
<dbReference type="Proteomes" id="UP000095463">
    <property type="component" value="Unassembled WGS sequence"/>
</dbReference>
<comment type="caution">
    <text evidence="3">The sequence shown here is derived from an EMBL/GenBank/DDBJ whole genome shotgun (WGS) entry which is preliminary data.</text>
</comment>
<dbReference type="RefSeq" id="WP_069909703.1">
    <property type="nucleotide sequence ID" value="NZ_LAJE02000171.1"/>
</dbReference>
<sequence>MTEMFDPERDLTIERFIRAPRTAVWDAWTQPRQFEQWWVPEPAKCRAVRFEAVPGGPLVTEISEAGKPFAPHMDACFLIVEPQRRLVFTDALLAGFRPAPNSFMSAEITLDEADGGTQYAARVMHSDRAARDKHAELGFYDGWGTVIEQLARFVEVRVS</sequence>
<dbReference type="Gene3D" id="3.30.530.20">
    <property type="match status" value="1"/>
</dbReference>
<dbReference type="AlphaFoldDB" id="A0A1E5XR92"/>
<keyword evidence="4" id="KW-1185">Reference proteome</keyword>
<organism evidence="3 4">
    <name type="scientific">Devosia insulae DS-56</name>
    <dbReference type="NCBI Taxonomy" id="1116389"/>
    <lineage>
        <taxon>Bacteria</taxon>
        <taxon>Pseudomonadati</taxon>
        <taxon>Pseudomonadota</taxon>
        <taxon>Alphaproteobacteria</taxon>
        <taxon>Hyphomicrobiales</taxon>
        <taxon>Devosiaceae</taxon>
        <taxon>Devosia</taxon>
    </lineage>
</organism>
<proteinExistence type="inferred from homology"/>
<dbReference type="OrthoDB" id="9805228at2"/>
<gene>
    <name evidence="3" type="ORF">VW23_017910</name>
</gene>
<reference evidence="3 4" key="1">
    <citation type="journal article" date="2015" name="Genome Announc.">
        <title>Genome Assemblies of Three Soil-Associated Devosia species: D. insulae, D. limi, and D. soli.</title>
        <authorList>
            <person name="Hassan Y.I."/>
            <person name="Lepp D."/>
            <person name="Zhou T."/>
        </authorList>
    </citation>
    <scope>NUCLEOTIDE SEQUENCE [LARGE SCALE GENOMIC DNA]</scope>
    <source>
        <strain evidence="3 4">DS-56</strain>
    </source>
</reference>
<dbReference type="SUPFAM" id="SSF55961">
    <property type="entry name" value="Bet v1-like"/>
    <property type="match status" value="1"/>
</dbReference>
<dbReference type="EMBL" id="LAJE02000171">
    <property type="protein sequence ID" value="OEO31085.1"/>
    <property type="molecule type" value="Genomic_DNA"/>
</dbReference>